<proteinExistence type="predicted"/>
<reference evidence="1" key="1">
    <citation type="submission" date="2014-11" db="EMBL/GenBank/DDBJ databases">
        <authorList>
            <person name="Amaro Gonzalez C."/>
        </authorList>
    </citation>
    <scope>NUCLEOTIDE SEQUENCE</scope>
</reference>
<accession>A0A0E9WMZ7</accession>
<name>A0A0E9WMZ7_ANGAN</name>
<sequence>METLDLLILITNPDPCTTFILFFCVKFFSNFWNPGLEDLD</sequence>
<dbReference type="AlphaFoldDB" id="A0A0E9WMZ7"/>
<organism evidence="1">
    <name type="scientific">Anguilla anguilla</name>
    <name type="common">European freshwater eel</name>
    <name type="synonym">Muraena anguilla</name>
    <dbReference type="NCBI Taxonomy" id="7936"/>
    <lineage>
        <taxon>Eukaryota</taxon>
        <taxon>Metazoa</taxon>
        <taxon>Chordata</taxon>
        <taxon>Craniata</taxon>
        <taxon>Vertebrata</taxon>
        <taxon>Euteleostomi</taxon>
        <taxon>Actinopterygii</taxon>
        <taxon>Neopterygii</taxon>
        <taxon>Teleostei</taxon>
        <taxon>Anguilliformes</taxon>
        <taxon>Anguillidae</taxon>
        <taxon>Anguilla</taxon>
    </lineage>
</organism>
<protein>
    <submittedName>
        <fullName evidence="1">Uncharacterized protein</fullName>
    </submittedName>
</protein>
<dbReference type="EMBL" id="GBXM01016823">
    <property type="protein sequence ID" value="JAH91754.1"/>
    <property type="molecule type" value="Transcribed_RNA"/>
</dbReference>
<reference evidence="1" key="2">
    <citation type="journal article" date="2015" name="Fish Shellfish Immunol.">
        <title>Early steps in the European eel (Anguilla anguilla)-Vibrio vulnificus interaction in the gills: Role of the RtxA13 toxin.</title>
        <authorList>
            <person name="Callol A."/>
            <person name="Pajuelo D."/>
            <person name="Ebbesson L."/>
            <person name="Teles M."/>
            <person name="MacKenzie S."/>
            <person name="Amaro C."/>
        </authorList>
    </citation>
    <scope>NUCLEOTIDE SEQUENCE</scope>
</reference>
<evidence type="ECO:0000313" key="1">
    <source>
        <dbReference type="EMBL" id="JAH91754.1"/>
    </source>
</evidence>